<dbReference type="STRING" id="1300342.I596_1466"/>
<reference evidence="5 6" key="1">
    <citation type="submission" date="2016-04" db="EMBL/GenBank/DDBJ databases">
        <title>Complete genome sequence of Dokdonella koreensis DS-123T.</title>
        <authorList>
            <person name="Kim J.F."/>
            <person name="Lee H."/>
            <person name="Kwak M.-J."/>
        </authorList>
    </citation>
    <scope>NUCLEOTIDE SEQUENCE [LARGE SCALE GENOMIC DNA]</scope>
    <source>
        <strain evidence="5 6">DS-123</strain>
    </source>
</reference>
<dbReference type="RefSeq" id="WP_067645742.1">
    <property type="nucleotide sequence ID" value="NZ_CP015249.1"/>
</dbReference>
<keyword evidence="6" id="KW-1185">Reference proteome</keyword>
<dbReference type="InterPro" id="IPR030826">
    <property type="entry name" value="Ribosomal_bTHX/bTHXc/bTHXm"/>
</dbReference>
<evidence type="ECO:0008006" key="7">
    <source>
        <dbReference type="Google" id="ProtNLM"/>
    </source>
</evidence>
<protein>
    <recommendedName>
        <fullName evidence="7">30S ribosomal protein THX</fullName>
    </recommendedName>
</protein>
<keyword evidence="2" id="KW-0689">Ribosomal protein</keyword>
<dbReference type="GO" id="GO:0005840">
    <property type="term" value="C:ribosome"/>
    <property type="evidence" value="ECO:0007669"/>
    <property type="project" value="UniProtKB-KW"/>
</dbReference>
<comment type="similarity">
    <text evidence="1">Belongs to the bacterial ribosomal protein bTHX family.</text>
</comment>
<evidence type="ECO:0000256" key="2">
    <source>
        <dbReference type="ARBA" id="ARBA00022980"/>
    </source>
</evidence>
<dbReference type="Proteomes" id="UP000076830">
    <property type="component" value="Chromosome"/>
</dbReference>
<evidence type="ECO:0000313" key="6">
    <source>
        <dbReference type="Proteomes" id="UP000076830"/>
    </source>
</evidence>
<dbReference type="KEGG" id="dko:I596_1466"/>
<proteinExistence type="inferred from homology"/>
<evidence type="ECO:0000313" key="5">
    <source>
        <dbReference type="EMBL" id="ANB17492.1"/>
    </source>
</evidence>
<feature type="region of interest" description="Disordered" evidence="4">
    <location>
        <begin position="1"/>
        <end position="60"/>
    </location>
</feature>
<sequence>MGRGDRKTRKGKIAIRSYGNVRPHAAKSAATGTAAPKPAVKTAVKKAAAPVRKTAAKKSA</sequence>
<organism evidence="5 6">
    <name type="scientific">Dokdonella koreensis DS-123</name>
    <dbReference type="NCBI Taxonomy" id="1300342"/>
    <lineage>
        <taxon>Bacteria</taxon>
        <taxon>Pseudomonadati</taxon>
        <taxon>Pseudomonadota</taxon>
        <taxon>Gammaproteobacteria</taxon>
        <taxon>Lysobacterales</taxon>
        <taxon>Rhodanobacteraceae</taxon>
        <taxon>Dokdonella</taxon>
    </lineage>
</organism>
<gene>
    <name evidence="5" type="ORF">I596_1466</name>
</gene>
<name>A0A167GSZ7_9GAMM</name>
<dbReference type="GO" id="GO:1990904">
    <property type="term" value="C:ribonucleoprotein complex"/>
    <property type="evidence" value="ECO:0007669"/>
    <property type="project" value="UniProtKB-KW"/>
</dbReference>
<evidence type="ECO:0000256" key="1">
    <source>
        <dbReference type="ARBA" id="ARBA00010834"/>
    </source>
</evidence>
<evidence type="ECO:0000256" key="4">
    <source>
        <dbReference type="SAM" id="MobiDB-lite"/>
    </source>
</evidence>
<dbReference type="EMBL" id="CP015249">
    <property type="protein sequence ID" value="ANB17492.1"/>
    <property type="molecule type" value="Genomic_DNA"/>
</dbReference>
<accession>A0A167GSZ7</accession>
<feature type="compositionally biased region" description="Low complexity" evidence="4">
    <location>
        <begin position="26"/>
        <end position="53"/>
    </location>
</feature>
<dbReference type="NCBIfam" id="TIGR04560">
    <property type="entry name" value="ribo_THX"/>
    <property type="match status" value="1"/>
</dbReference>
<feature type="compositionally biased region" description="Basic residues" evidence="4">
    <location>
        <begin position="1"/>
        <end position="13"/>
    </location>
</feature>
<dbReference type="AlphaFoldDB" id="A0A167GSZ7"/>
<evidence type="ECO:0000256" key="3">
    <source>
        <dbReference type="ARBA" id="ARBA00023274"/>
    </source>
</evidence>
<keyword evidence="3" id="KW-0687">Ribonucleoprotein</keyword>